<reference evidence="2" key="1">
    <citation type="submission" date="2022-10" db="EMBL/GenBank/DDBJ databases">
        <title>Two novel species of Flavobacterium.</title>
        <authorList>
            <person name="Liu Q."/>
            <person name="Xin Y.-H."/>
        </authorList>
    </citation>
    <scope>NUCLEOTIDE SEQUENCE</scope>
    <source>
        <strain evidence="2">LS1R49</strain>
    </source>
</reference>
<keyword evidence="1" id="KW-0812">Transmembrane</keyword>
<dbReference type="RefSeq" id="WP_264208155.1">
    <property type="nucleotide sequence ID" value="NZ_JAOZEW010000027.1"/>
</dbReference>
<feature type="transmembrane region" description="Helical" evidence="1">
    <location>
        <begin position="41"/>
        <end position="58"/>
    </location>
</feature>
<feature type="transmembrane region" description="Helical" evidence="1">
    <location>
        <begin position="112"/>
        <end position="129"/>
    </location>
</feature>
<gene>
    <name evidence="2" type="ORF">OIU83_20605</name>
</gene>
<protein>
    <submittedName>
        <fullName evidence="2">Uncharacterized protein</fullName>
    </submittedName>
</protein>
<feature type="transmembrane region" description="Helical" evidence="1">
    <location>
        <begin position="162"/>
        <end position="182"/>
    </location>
</feature>
<dbReference type="Proteomes" id="UP001151079">
    <property type="component" value="Unassembled WGS sequence"/>
</dbReference>
<feature type="transmembrane region" description="Helical" evidence="1">
    <location>
        <begin position="12"/>
        <end position="35"/>
    </location>
</feature>
<name>A0A9X3C5C1_9FLAO</name>
<dbReference type="AlphaFoldDB" id="A0A9X3C5C1"/>
<feature type="transmembrane region" description="Helical" evidence="1">
    <location>
        <begin position="86"/>
        <end position="106"/>
    </location>
</feature>
<organism evidence="2 3">
    <name type="scientific">Flavobacterium shii</name>
    <dbReference type="NCBI Taxonomy" id="2987687"/>
    <lineage>
        <taxon>Bacteria</taxon>
        <taxon>Pseudomonadati</taxon>
        <taxon>Bacteroidota</taxon>
        <taxon>Flavobacteriia</taxon>
        <taxon>Flavobacteriales</taxon>
        <taxon>Flavobacteriaceae</taxon>
        <taxon>Flavobacterium</taxon>
    </lineage>
</organism>
<accession>A0A9X3C5C1</accession>
<proteinExistence type="predicted"/>
<evidence type="ECO:0000313" key="3">
    <source>
        <dbReference type="Proteomes" id="UP001151079"/>
    </source>
</evidence>
<feature type="transmembrane region" description="Helical" evidence="1">
    <location>
        <begin position="136"/>
        <end position="156"/>
    </location>
</feature>
<keyword evidence="3" id="KW-1185">Reference proteome</keyword>
<evidence type="ECO:0000256" key="1">
    <source>
        <dbReference type="SAM" id="Phobius"/>
    </source>
</evidence>
<comment type="caution">
    <text evidence="2">The sequence shown here is derived from an EMBL/GenBank/DDBJ whole genome shotgun (WGS) entry which is preliminary data.</text>
</comment>
<keyword evidence="1" id="KW-0472">Membrane</keyword>
<sequence length="200" mass="22706">MGLATKGDLEKVIGGLFLMIINTIIWTLIAEYYLANKDNRIVGVVFGIIILGFLFFYFRFIKSYKELKDGNDSVITKEEKIRDKRFLTIFGLEALAIFLAKNILVNINHNELFIPVFALIVGLHFFPLGKLFKRKFDFYIGTWTILIAIIGMYIIIEKITTVNFANAIVSIGCALATICYGIKMIIDGQLVITDINFSKE</sequence>
<keyword evidence="1" id="KW-1133">Transmembrane helix</keyword>
<dbReference type="EMBL" id="JAOZEW010000027">
    <property type="protein sequence ID" value="MCV9930074.1"/>
    <property type="molecule type" value="Genomic_DNA"/>
</dbReference>
<evidence type="ECO:0000313" key="2">
    <source>
        <dbReference type="EMBL" id="MCV9930074.1"/>
    </source>
</evidence>